<feature type="compositionally biased region" description="Basic and acidic residues" evidence="1">
    <location>
        <begin position="20"/>
        <end position="34"/>
    </location>
</feature>
<dbReference type="AlphaFoldDB" id="A0AAX1XAS0"/>
<evidence type="ECO:0000313" key="3">
    <source>
        <dbReference type="Proteomes" id="UP000269379"/>
    </source>
</evidence>
<feature type="compositionally biased region" description="Low complexity" evidence="1">
    <location>
        <begin position="39"/>
        <end position="53"/>
    </location>
</feature>
<gene>
    <name evidence="2" type="ORF">EGT70_01605</name>
</gene>
<dbReference type="GeneID" id="92977500"/>
<name>A0AAX1XAS0_BURML</name>
<feature type="compositionally biased region" description="Basic and acidic residues" evidence="1">
    <location>
        <begin position="79"/>
        <end position="89"/>
    </location>
</feature>
<evidence type="ECO:0000313" key="2">
    <source>
        <dbReference type="EMBL" id="RPA28458.1"/>
    </source>
</evidence>
<proteinExistence type="predicted"/>
<feature type="compositionally biased region" description="Basic residues" evidence="1">
    <location>
        <begin position="54"/>
        <end position="71"/>
    </location>
</feature>
<feature type="region of interest" description="Disordered" evidence="1">
    <location>
        <begin position="1"/>
        <end position="89"/>
    </location>
</feature>
<dbReference type="RefSeq" id="WP_076854697.1">
    <property type="nucleotide sequence ID" value="NZ_CAJMTN010000009.1"/>
</dbReference>
<accession>A0AAX1XAS0</accession>
<dbReference type="Proteomes" id="UP000269379">
    <property type="component" value="Unassembled WGS sequence"/>
</dbReference>
<evidence type="ECO:0000256" key="1">
    <source>
        <dbReference type="SAM" id="MobiDB-lite"/>
    </source>
</evidence>
<sequence>MVSLGRAHGIASSGARRRTQRDARCPPPDPESRFDCMIAPQTQTQTQTQTPTHMHMHMHMHMRAHRRRGRAPRPVSNGGERHVDSPRDA</sequence>
<comment type="caution">
    <text evidence="2">The sequence shown here is derived from an EMBL/GenBank/DDBJ whole genome shotgun (WGS) entry which is preliminary data.</text>
</comment>
<dbReference type="EMBL" id="RKJW01000001">
    <property type="protein sequence ID" value="RPA28458.1"/>
    <property type="molecule type" value="Genomic_DNA"/>
</dbReference>
<organism evidence="2 3">
    <name type="scientific">Burkholderia mallei</name>
    <name type="common">Pseudomonas mallei</name>
    <dbReference type="NCBI Taxonomy" id="13373"/>
    <lineage>
        <taxon>Bacteria</taxon>
        <taxon>Pseudomonadati</taxon>
        <taxon>Pseudomonadota</taxon>
        <taxon>Betaproteobacteria</taxon>
        <taxon>Burkholderiales</taxon>
        <taxon>Burkholderiaceae</taxon>
        <taxon>Burkholderia</taxon>
        <taxon>pseudomallei group</taxon>
    </lineage>
</organism>
<reference evidence="3" key="1">
    <citation type="submission" date="2018-10" db="EMBL/GenBank/DDBJ databases">
        <title>FDA dAtabase for Regulatory Grade micrObial Sequences (FDA-ARGOS): Supporting development and validation of Infectious Disease Dx tests.</title>
        <authorList>
            <person name="Minogue T."/>
            <person name="Wolcott M."/>
            <person name="Wasieloski L."/>
            <person name="Aguilar W."/>
            <person name="Moore D."/>
            <person name="Jaissle J."/>
            <person name="Tallon L."/>
            <person name="Sadzewicz L."/>
            <person name="Zhao X."/>
            <person name="Vavikolanu K."/>
            <person name="Mehta A."/>
            <person name="Aluvathingal J."/>
            <person name="Nadendla S."/>
            <person name="Yan Y."/>
            <person name="Sichtig H."/>
        </authorList>
    </citation>
    <scope>NUCLEOTIDE SEQUENCE [LARGE SCALE GENOMIC DNA]</scope>
    <source>
        <strain evidence="3">FDAARGOS_588</strain>
    </source>
</reference>
<protein>
    <submittedName>
        <fullName evidence="2">Uncharacterized protein</fullName>
    </submittedName>
</protein>